<evidence type="ECO:0000313" key="2">
    <source>
        <dbReference type="EnsemblPlants" id="KRH51296"/>
    </source>
</evidence>
<gene>
    <name evidence="1" type="ORF">GLYMA_07G273200</name>
</gene>
<name>K7L436_SOYBN</name>
<keyword evidence="3" id="KW-1185">Reference proteome</keyword>
<dbReference type="EnsemblPlants" id="KRH51296">
    <property type="protein sequence ID" value="KRH51296"/>
    <property type="gene ID" value="GLYMA_07G273200"/>
</dbReference>
<dbReference type="Gramene" id="KRH51296">
    <property type="protein sequence ID" value="KRH51296"/>
    <property type="gene ID" value="GLYMA_07G273200"/>
</dbReference>
<reference evidence="1" key="3">
    <citation type="submission" date="2018-07" db="EMBL/GenBank/DDBJ databases">
        <title>WGS assembly of Glycine max.</title>
        <authorList>
            <person name="Schmutz J."/>
            <person name="Cannon S."/>
            <person name="Schlueter J."/>
            <person name="Ma J."/>
            <person name="Mitros T."/>
            <person name="Nelson W."/>
            <person name="Hyten D."/>
            <person name="Song Q."/>
            <person name="Thelen J."/>
            <person name="Cheng J."/>
            <person name="Xu D."/>
            <person name="Hellsten U."/>
            <person name="May G."/>
            <person name="Yu Y."/>
            <person name="Sakurai T."/>
            <person name="Umezawa T."/>
            <person name="Bhattacharyya M."/>
            <person name="Sandhu D."/>
            <person name="Valliyodan B."/>
            <person name="Lindquist E."/>
            <person name="Peto M."/>
            <person name="Grant D."/>
            <person name="Shu S."/>
            <person name="Goodstein D."/>
            <person name="Barry K."/>
            <person name="Futrell-Griggs M."/>
            <person name="Abernathy B."/>
            <person name="Du J."/>
            <person name="Tian Z."/>
            <person name="Zhu L."/>
            <person name="Gill N."/>
            <person name="Joshi T."/>
            <person name="Libault M."/>
            <person name="Sethuraman A."/>
            <person name="Zhang X."/>
            <person name="Shinozaki K."/>
            <person name="Nguyen H."/>
            <person name="Wing R."/>
            <person name="Cregan P."/>
            <person name="Specht J."/>
            <person name="Grimwood J."/>
            <person name="Rokhsar D."/>
            <person name="Stacey G."/>
            <person name="Shoemaker R."/>
            <person name="Jackson S."/>
        </authorList>
    </citation>
    <scope>NUCLEOTIDE SEQUENCE</scope>
    <source>
        <tissue evidence="1">Callus</tissue>
    </source>
</reference>
<dbReference type="InParanoid" id="K7L436"/>
<protein>
    <submittedName>
        <fullName evidence="1 2">Uncharacterized protein</fullName>
    </submittedName>
</protein>
<dbReference type="EMBL" id="CM000840">
    <property type="protein sequence ID" value="KRH51296.1"/>
    <property type="molecule type" value="Genomic_DNA"/>
</dbReference>
<sequence>MDCDCGNCIIYIIKSFTYFFYWQMLVNLLVFRKLIGKSLTYVDIHQQPLDMVNYAIVFCHNLTGKYNKIILSSNVG</sequence>
<evidence type="ECO:0000313" key="3">
    <source>
        <dbReference type="Proteomes" id="UP000008827"/>
    </source>
</evidence>
<evidence type="ECO:0000313" key="1">
    <source>
        <dbReference type="EMBL" id="KRH51296.1"/>
    </source>
</evidence>
<dbReference type="PaxDb" id="3847-GLYMA07G40305.1"/>
<dbReference type="HOGENOM" id="CLU_2659441_0_0_1"/>
<dbReference type="Proteomes" id="UP000008827">
    <property type="component" value="Chromosome 7"/>
</dbReference>
<proteinExistence type="predicted"/>
<dbReference type="AlphaFoldDB" id="K7L436"/>
<reference evidence="1 2" key="1">
    <citation type="journal article" date="2010" name="Nature">
        <title>Genome sequence of the palaeopolyploid soybean.</title>
        <authorList>
            <person name="Schmutz J."/>
            <person name="Cannon S.B."/>
            <person name="Schlueter J."/>
            <person name="Ma J."/>
            <person name="Mitros T."/>
            <person name="Nelson W."/>
            <person name="Hyten D.L."/>
            <person name="Song Q."/>
            <person name="Thelen J.J."/>
            <person name="Cheng J."/>
            <person name="Xu D."/>
            <person name="Hellsten U."/>
            <person name="May G.D."/>
            <person name="Yu Y."/>
            <person name="Sakurai T."/>
            <person name="Umezawa T."/>
            <person name="Bhattacharyya M.K."/>
            <person name="Sandhu D."/>
            <person name="Valliyodan B."/>
            <person name="Lindquist E."/>
            <person name="Peto M."/>
            <person name="Grant D."/>
            <person name="Shu S."/>
            <person name="Goodstein D."/>
            <person name="Barry K."/>
            <person name="Futrell-Griggs M."/>
            <person name="Abernathy B."/>
            <person name="Du J."/>
            <person name="Tian Z."/>
            <person name="Zhu L."/>
            <person name="Gill N."/>
            <person name="Joshi T."/>
            <person name="Libault M."/>
            <person name="Sethuraman A."/>
            <person name="Zhang X.-C."/>
            <person name="Shinozaki K."/>
            <person name="Nguyen H.T."/>
            <person name="Wing R.A."/>
            <person name="Cregan P."/>
            <person name="Specht J."/>
            <person name="Grimwood J."/>
            <person name="Rokhsar D."/>
            <person name="Stacey G."/>
            <person name="Shoemaker R.C."/>
            <person name="Jackson S.A."/>
        </authorList>
    </citation>
    <scope>NUCLEOTIDE SEQUENCE [LARGE SCALE GENOMIC DNA]</scope>
    <source>
        <strain evidence="2">cv. Williams 82</strain>
        <tissue evidence="1">Callus</tissue>
    </source>
</reference>
<reference evidence="2" key="2">
    <citation type="submission" date="2018-02" db="UniProtKB">
        <authorList>
            <consortium name="EnsemblPlants"/>
        </authorList>
    </citation>
    <scope>IDENTIFICATION</scope>
    <source>
        <strain evidence="2">Williams 82</strain>
    </source>
</reference>
<accession>K7L436</accession>
<organism evidence="2">
    <name type="scientific">Glycine max</name>
    <name type="common">Soybean</name>
    <name type="synonym">Glycine hispida</name>
    <dbReference type="NCBI Taxonomy" id="3847"/>
    <lineage>
        <taxon>Eukaryota</taxon>
        <taxon>Viridiplantae</taxon>
        <taxon>Streptophyta</taxon>
        <taxon>Embryophyta</taxon>
        <taxon>Tracheophyta</taxon>
        <taxon>Spermatophyta</taxon>
        <taxon>Magnoliopsida</taxon>
        <taxon>eudicotyledons</taxon>
        <taxon>Gunneridae</taxon>
        <taxon>Pentapetalae</taxon>
        <taxon>rosids</taxon>
        <taxon>fabids</taxon>
        <taxon>Fabales</taxon>
        <taxon>Fabaceae</taxon>
        <taxon>Papilionoideae</taxon>
        <taxon>50 kb inversion clade</taxon>
        <taxon>NPAAA clade</taxon>
        <taxon>indigoferoid/millettioid clade</taxon>
        <taxon>Phaseoleae</taxon>
        <taxon>Glycine</taxon>
        <taxon>Glycine subgen. Soja</taxon>
    </lineage>
</organism>